<feature type="region of interest" description="Disordered" evidence="1">
    <location>
        <begin position="722"/>
        <end position="831"/>
    </location>
</feature>
<evidence type="ECO:0000259" key="2">
    <source>
        <dbReference type="PROSITE" id="PS00028"/>
    </source>
</evidence>
<dbReference type="PANTHER" id="PTHR35391">
    <property type="entry name" value="C2H2-TYPE DOMAIN-CONTAINING PROTEIN-RELATED"/>
    <property type="match status" value="1"/>
</dbReference>
<protein>
    <recommendedName>
        <fullName evidence="2">C2H2-type domain-containing protein</fullName>
    </recommendedName>
</protein>
<comment type="caution">
    <text evidence="3">The sequence shown here is derived from an EMBL/GenBank/DDBJ whole genome shotgun (WGS) entry which is preliminary data.</text>
</comment>
<feature type="region of interest" description="Disordered" evidence="1">
    <location>
        <begin position="437"/>
        <end position="521"/>
    </location>
</feature>
<evidence type="ECO:0000313" key="4">
    <source>
        <dbReference type="Proteomes" id="UP001390339"/>
    </source>
</evidence>
<reference evidence="3 4" key="1">
    <citation type="journal article" date="2024" name="IMA Fungus">
        <title>Apiospora arundinis, a panoply of carbohydrate-active enzymes and secondary metabolites.</title>
        <authorList>
            <person name="Sorensen T."/>
            <person name="Petersen C."/>
            <person name="Muurmann A.T."/>
            <person name="Christiansen J.V."/>
            <person name="Brundto M.L."/>
            <person name="Overgaard C.K."/>
            <person name="Boysen A.T."/>
            <person name="Wollenberg R.D."/>
            <person name="Larsen T.O."/>
            <person name="Sorensen J.L."/>
            <person name="Nielsen K.L."/>
            <person name="Sondergaard T.E."/>
        </authorList>
    </citation>
    <scope>NUCLEOTIDE SEQUENCE [LARGE SCALE GENOMIC DNA]</scope>
    <source>
        <strain evidence="3 4">AAU 773</strain>
    </source>
</reference>
<feature type="compositionally biased region" description="Acidic residues" evidence="1">
    <location>
        <begin position="437"/>
        <end position="449"/>
    </location>
</feature>
<feature type="compositionally biased region" description="Low complexity" evidence="1">
    <location>
        <begin position="730"/>
        <end position="741"/>
    </location>
</feature>
<dbReference type="InterPro" id="IPR058925">
    <property type="entry name" value="zf-C2H2_AcuF"/>
</dbReference>
<dbReference type="Pfam" id="PF22893">
    <property type="entry name" value="ULD_2"/>
    <property type="match status" value="1"/>
</dbReference>
<dbReference type="Pfam" id="PF26082">
    <property type="entry name" value="zf-C2H2_AcuF"/>
    <property type="match status" value="1"/>
</dbReference>
<gene>
    <name evidence="3" type="ORF">PGQ11_005552</name>
</gene>
<dbReference type="InterPro" id="IPR054464">
    <property type="entry name" value="ULD_fung"/>
</dbReference>
<proteinExistence type="predicted"/>
<name>A0ABR2JB59_9PEZI</name>
<dbReference type="PANTHER" id="PTHR35391:SF7">
    <property type="entry name" value="C2H2-TYPE DOMAIN-CONTAINING PROTEIN"/>
    <property type="match status" value="1"/>
</dbReference>
<accession>A0ABR2JB59</accession>
<evidence type="ECO:0000313" key="3">
    <source>
        <dbReference type="EMBL" id="KAK8875038.1"/>
    </source>
</evidence>
<sequence>MASSSSSSSISQRCYDIKQALLDLGDASEDDVARKISDLLARFELWAGNLGAFQQPWKRLSLDARVAQSPDIRKEILRHLDKIEQAASELKTLLETTPSGEAHCDEDDRDSPFDECGILVEVISQSLGFLFRLAVLVRAPGSDSRWSRATQRTDPIPDHFDYNHVISKYPYMDAGAGRHLAKRVAQANVRRRQFVQYCRDHVANLRAETRPANDGATEVVSSKATTLAPAMDLNALALEEFDDEVESLMTASTTFDKDTKLRLPLLASLSPDGEAFQCPICCALEQFDREKAWKMHAYRDLRAYSCTIGGKDCETKMFGDRKSWFDHEVTQHRSQFTCTLCSQKCQDKSATKKHISKSHGIHLPDQLSMLADSGRTVPTHFKASDCPFCDWPLERRRKRGGSDQTQDERVSRAELKRHIAMHQEQLALFVAPLGDDVEDDAVDPDESAEEISHETSPAASVDDNIDSLRPDEASLADEGPPIAQENMDGEPVIPSTRQHHGSSPKQLPDLPPPPPEEELPLDLLFKNPKNVENEETERSPREHADVSRSEVEATEALRLVAEFDLEEARKASLLQTEREQRTVEIERKPLAERVRLGKQLDEVVARTVSLPTMEEEEVEEEAREAAEKAKDAKQFAPIRFKDVFGRKFSFPWHICRTWEGMEELIKRIFLHVDVIGPHVQAGHYDLLNSDGEIILPQVWDKVIEPDWEISMHMWPMGETPHISMPALAPSTRATTSGSRTSKMTQTPGILPDHGRLSPFSAGPSQRRRPVKPRRPGRAVRPFKFGPSMSSEPGKPSANKKENRGLDIEKSTETEGASSNAPPVVAGDQSSD</sequence>
<feature type="compositionally biased region" description="Basic residues" evidence="1">
    <location>
        <begin position="765"/>
        <end position="777"/>
    </location>
</feature>
<evidence type="ECO:0000256" key="1">
    <source>
        <dbReference type="SAM" id="MobiDB-lite"/>
    </source>
</evidence>
<dbReference type="EMBL" id="JAPCWZ010000003">
    <property type="protein sequence ID" value="KAK8875038.1"/>
    <property type="molecule type" value="Genomic_DNA"/>
</dbReference>
<dbReference type="InterPro" id="IPR013087">
    <property type="entry name" value="Znf_C2H2_type"/>
</dbReference>
<feature type="region of interest" description="Disordered" evidence="1">
    <location>
        <begin position="531"/>
        <end position="550"/>
    </location>
</feature>
<keyword evidence="4" id="KW-1185">Reference proteome</keyword>
<feature type="compositionally biased region" description="Basic and acidic residues" evidence="1">
    <location>
        <begin position="798"/>
        <end position="812"/>
    </location>
</feature>
<feature type="domain" description="C2H2-type" evidence="2">
    <location>
        <begin position="338"/>
        <end position="359"/>
    </location>
</feature>
<organism evidence="3 4">
    <name type="scientific">Apiospora arundinis</name>
    <dbReference type="NCBI Taxonomy" id="335852"/>
    <lineage>
        <taxon>Eukaryota</taxon>
        <taxon>Fungi</taxon>
        <taxon>Dikarya</taxon>
        <taxon>Ascomycota</taxon>
        <taxon>Pezizomycotina</taxon>
        <taxon>Sordariomycetes</taxon>
        <taxon>Xylariomycetidae</taxon>
        <taxon>Amphisphaeriales</taxon>
        <taxon>Apiosporaceae</taxon>
        <taxon>Apiospora</taxon>
    </lineage>
</organism>
<dbReference type="PROSITE" id="PS00028">
    <property type="entry name" value="ZINC_FINGER_C2H2_1"/>
    <property type="match status" value="1"/>
</dbReference>
<dbReference type="Proteomes" id="UP001390339">
    <property type="component" value="Unassembled WGS sequence"/>
</dbReference>